<sequence length="984" mass="110465">MATEVAPASQWRAKRRRVFQSVFHTDSSQLTPQVTPSQASTGQGHALGGHHDDSPTIPFTTNSTASFFLPPSTPQQAILDPRGGMDAARGADVQRDLDRAWHTVTSRLQLPSSITFQDSFGALPPESQSQGDDAAFDAALQLVFQARQTQQGVGQFYDILAWYGHQVRCHFIQHVLPSLAALPRSEVLSSSSQTNVYEYHMALVQSAVQTLETALRHYYYCLSLIARGIERGNHSVDAAKTTDIIGTRFRRDLHALITNSAGPIMPSLRVVMEALIEETLQVPKAGQRQHNSGQPLYDTAEADNARGRLLHLLETLTQVGLADESFQVLFAEIMDRKMTDFIHGTYARVWKTSVKAPCSHGLDKPTNTTQSSQCILTLCDWIENCFARLALEVLSRVDKISHRPQVVSLADVQQWKEIGIGRIASLRISELFDIVLQWPASKGALDDLKASVTTPQRRWQLTDAFSAALRKRLLHPARSTLDILRVYIFMIRTFHALDHSKVLLSRVVPSLQLYLIQREDAVRIVVTGLLASPEEVEQAQKSSSLPRDTASGEGRSGKLVELALLLNDPDQQRRMDMDEEDLDWDDMNWVPDPVDAGVNYKRPKSEDVIGTLINTLGAEDVFIKEFQNIVAENLLSTQTDFAQEQKVLDLLKKRFGESALQNCEVMIKDIYDSRKVDTTIRKVELGQPAQAPRAFGTPIVQPTYMDTGRQLDADEQKQGQVPYNARILSRLYWPNILQETFSLPRAVEEQQRKYEMGYERLKSARKLTWLHQLGQATVELELDDRTVNVECKTFEAAVIYAFQEDDDDAEDSAHRGPAHRTVQELQDNLHMDEELVLQALDFWGTQKVLGRYPNDPDTYVVLERRDQPLTRPELHPAASAPAIMQDDHGALLPGGKPAAVKRAGTTSAMDAKENERRAMYWQFIVGMLTNSMPQAPLGQLAMMMRMLIADGFPWSDQELQEFLAEKVELGELEVVGGKYKLVKK</sequence>
<dbReference type="InterPro" id="IPR059120">
    <property type="entry name" value="Cullin-like_AB"/>
</dbReference>
<dbReference type="InterPro" id="IPR036388">
    <property type="entry name" value="WH-like_DNA-bd_sf"/>
</dbReference>
<dbReference type="AlphaFoldDB" id="A0A423WAM9"/>
<dbReference type="SMART" id="SM00182">
    <property type="entry name" value="CULLIN"/>
    <property type="match status" value="1"/>
</dbReference>
<dbReference type="InterPro" id="IPR044554">
    <property type="entry name" value="ANAPC2"/>
</dbReference>
<dbReference type="Proteomes" id="UP000283895">
    <property type="component" value="Unassembled WGS sequence"/>
</dbReference>
<keyword evidence="3" id="KW-0498">Mitosis</keyword>
<dbReference type="EMBL" id="LKEA01000021">
    <property type="protein sequence ID" value="ROW00386.1"/>
    <property type="molecule type" value="Genomic_DNA"/>
</dbReference>
<dbReference type="InterPro" id="IPR016158">
    <property type="entry name" value="Cullin_homology"/>
</dbReference>
<dbReference type="Pfam" id="PF26557">
    <property type="entry name" value="Cullin_AB"/>
    <property type="match status" value="1"/>
</dbReference>
<dbReference type="SUPFAM" id="SSF46785">
    <property type="entry name" value="Winged helix' DNA-binding domain"/>
    <property type="match status" value="1"/>
</dbReference>
<dbReference type="InterPro" id="IPR014786">
    <property type="entry name" value="ANAPC2_C"/>
</dbReference>
<evidence type="ECO:0000256" key="4">
    <source>
        <dbReference type="ARBA" id="ARBA00022786"/>
    </source>
</evidence>
<evidence type="ECO:0000256" key="2">
    <source>
        <dbReference type="ARBA" id="ARBA00022618"/>
    </source>
</evidence>
<organism evidence="9 10">
    <name type="scientific">Cytospora schulzeri</name>
    <dbReference type="NCBI Taxonomy" id="448051"/>
    <lineage>
        <taxon>Eukaryota</taxon>
        <taxon>Fungi</taxon>
        <taxon>Dikarya</taxon>
        <taxon>Ascomycota</taxon>
        <taxon>Pezizomycotina</taxon>
        <taxon>Sordariomycetes</taxon>
        <taxon>Sordariomycetidae</taxon>
        <taxon>Diaporthales</taxon>
        <taxon>Cytosporaceae</taxon>
        <taxon>Cytospora</taxon>
    </lineage>
</organism>
<comment type="caution">
    <text evidence="9">The sequence shown here is derived from an EMBL/GenBank/DDBJ whole genome shotgun (WGS) entry which is preliminary data.</text>
</comment>
<dbReference type="GO" id="GO:0070979">
    <property type="term" value="P:protein K11-linked ubiquitination"/>
    <property type="evidence" value="ECO:0007669"/>
    <property type="project" value="TreeGrafter"/>
</dbReference>
<dbReference type="Pfam" id="PF25773">
    <property type="entry name" value="TPR_ANAPC2"/>
    <property type="match status" value="1"/>
</dbReference>
<evidence type="ECO:0000256" key="5">
    <source>
        <dbReference type="ARBA" id="ARBA00023306"/>
    </source>
</evidence>
<evidence type="ECO:0000313" key="10">
    <source>
        <dbReference type="Proteomes" id="UP000283895"/>
    </source>
</evidence>
<dbReference type="Gene3D" id="3.30.230.130">
    <property type="entry name" value="Cullin, Chain C, Domain 2"/>
    <property type="match status" value="1"/>
</dbReference>
<comment type="similarity">
    <text evidence="6">Belongs to the cullin family.</text>
</comment>
<protein>
    <recommendedName>
        <fullName evidence="1">Anaphase-promoting complex subunit 2</fullName>
    </recommendedName>
</protein>
<gene>
    <name evidence="9" type="ORF">VMCG_07224</name>
</gene>
<dbReference type="GO" id="GO:0051301">
    <property type="term" value="P:cell division"/>
    <property type="evidence" value="ECO:0007669"/>
    <property type="project" value="UniProtKB-KW"/>
</dbReference>
<dbReference type="InterPro" id="IPR036317">
    <property type="entry name" value="Cullin_homology_sf"/>
</dbReference>
<dbReference type="PANTHER" id="PTHR45957:SF1">
    <property type="entry name" value="ANAPHASE-PROMOTING COMPLEX SUBUNIT 2"/>
    <property type="match status" value="1"/>
</dbReference>
<evidence type="ECO:0000259" key="8">
    <source>
        <dbReference type="PROSITE" id="PS50069"/>
    </source>
</evidence>
<accession>A0A423WAM9</accession>
<dbReference type="GO" id="GO:0005680">
    <property type="term" value="C:anaphase-promoting complex"/>
    <property type="evidence" value="ECO:0007669"/>
    <property type="project" value="TreeGrafter"/>
</dbReference>
<dbReference type="PROSITE" id="PS50069">
    <property type="entry name" value="CULLIN_2"/>
    <property type="match status" value="1"/>
</dbReference>
<dbReference type="GO" id="GO:0031625">
    <property type="term" value="F:ubiquitin protein ligase binding"/>
    <property type="evidence" value="ECO:0007669"/>
    <property type="project" value="InterPro"/>
</dbReference>
<evidence type="ECO:0000256" key="3">
    <source>
        <dbReference type="ARBA" id="ARBA00022776"/>
    </source>
</evidence>
<dbReference type="Gene3D" id="1.20.1310.10">
    <property type="entry name" value="Cullin Repeats"/>
    <property type="match status" value="1"/>
</dbReference>
<name>A0A423WAM9_9PEZI</name>
<evidence type="ECO:0000256" key="7">
    <source>
        <dbReference type="SAM" id="MobiDB-lite"/>
    </source>
</evidence>
<keyword evidence="5" id="KW-0131">Cell cycle</keyword>
<proteinExistence type="inferred from homology"/>
<dbReference type="Pfam" id="PF08672">
    <property type="entry name" value="ANAPC2"/>
    <property type="match status" value="1"/>
</dbReference>
<dbReference type="SUPFAM" id="SSF75632">
    <property type="entry name" value="Cullin homology domain"/>
    <property type="match status" value="1"/>
</dbReference>
<keyword evidence="4" id="KW-0833">Ubl conjugation pathway</keyword>
<keyword evidence="10" id="KW-1185">Reference proteome</keyword>
<evidence type="ECO:0000313" key="9">
    <source>
        <dbReference type="EMBL" id="ROW00386.1"/>
    </source>
</evidence>
<dbReference type="SMART" id="SM01013">
    <property type="entry name" value="APC2"/>
    <property type="match status" value="1"/>
</dbReference>
<feature type="region of interest" description="Disordered" evidence="7">
    <location>
        <begin position="24"/>
        <end position="61"/>
    </location>
</feature>
<keyword evidence="2" id="KW-0132">Cell division</keyword>
<dbReference type="FunFam" id="1.20.1310.10:FF:000033">
    <property type="entry name" value="Anaphase-promoting complex subunit ApcB"/>
    <property type="match status" value="1"/>
</dbReference>
<dbReference type="OrthoDB" id="5581181at2759"/>
<evidence type="ECO:0000256" key="1">
    <source>
        <dbReference type="ARBA" id="ARBA00016068"/>
    </source>
</evidence>
<reference evidence="9 10" key="1">
    <citation type="submission" date="2015-09" db="EMBL/GenBank/DDBJ databases">
        <title>Host preference determinants of Valsa canker pathogens revealed by comparative genomics.</title>
        <authorList>
            <person name="Yin Z."/>
            <person name="Huang L."/>
        </authorList>
    </citation>
    <scope>NUCLEOTIDE SEQUENCE [LARGE SCALE GENOMIC DNA]</scope>
    <source>
        <strain evidence="9 10">03-1</strain>
    </source>
</reference>
<feature type="region of interest" description="Disordered" evidence="7">
    <location>
        <begin position="887"/>
        <end position="911"/>
    </location>
</feature>
<feature type="domain" description="Cullin family profile" evidence="8">
    <location>
        <begin position="611"/>
        <end position="844"/>
    </location>
</feature>
<dbReference type="GO" id="GO:0006511">
    <property type="term" value="P:ubiquitin-dependent protein catabolic process"/>
    <property type="evidence" value="ECO:0007669"/>
    <property type="project" value="InterPro"/>
</dbReference>
<dbReference type="STRING" id="356882.A0A423WAM9"/>
<evidence type="ECO:0000256" key="6">
    <source>
        <dbReference type="PROSITE-ProRule" id="PRU00330"/>
    </source>
</evidence>
<dbReference type="InterPro" id="IPR036390">
    <property type="entry name" value="WH_DNA-bd_sf"/>
</dbReference>
<dbReference type="InterPro" id="IPR057975">
    <property type="entry name" value="TPR_ANAPC2"/>
</dbReference>
<feature type="compositionally biased region" description="Polar residues" evidence="7">
    <location>
        <begin position="24"/>
        <end position="43"/>
    </location>
</feature>
<dbReference type="Gene3D" id="1.10.10.10">
    <property type="entry name" value="Winged helix-like DNA-binding domain superfamily/Winged helix DNA-binding domain"/>
    <property type="match status" value="1"/>
</dbReference>
<dbReference type="GO" id="GO:0007091">
    <property type="term" value="P:metaphase/anaphase transition of mitotic cell cycle"/>
    <property type="evidence" value="ECO:0007669"/>
    <property type="project" value="TreeGrafter"/>
</dbReference>
<dbReference type="PANTHER" id="PTHR45957">
    <property type="entry name" value="ANAPHASE-PROMOTING COMPLEX SUBUNIT 2"/>
    <property type="match status" value="1"/>
</dbReference>